<dbReference type="AlphaFoldDB" id="A0ABD1MV65"/>
<reference evidence="1 2" key="1">
    <citation type="submission" date="2024-08" db="EMBL/GenBank/DDBJ databases">
        <title>Insights into the chromosomal genome structure of Flemingia macrophylla.</title>
        <authorList>
            <person name="Ding Y."/>
            <person name="Zhao Y."/>
            <person name="Bi W."/>
            <person name="Wu M."/>
            <person name="Zhao G."/>
            <person name="Gong Y."/>
            <person name="Li W."/>
            <person name="Zhang P."/>
        </authorList>
    </citation>
    <scope>NUCLEOTIDE SEQUENCE [LARGE SCALE GENOMIC DNA]</scope>
    <source>
        <strain evidence="1">DYQJB</strain>
        <tissue evidence="1">Leaf</tissue>
    </source>
</reference>
<accession>A0ABD1MV65</accession>
<name>A0ABD1MV65_9FABA</name>
<dbReference type="EMBL" id="JBGMDY010000003">
    <property type="protein sequence ID" value="KAL2339720.1"/>
    <property type="molecule type" value="Genomic_DNA"/>
</dbReference>
<dbReference type="Proteomes" id="UP001603857">
    <property type="component" value="Unassembled WGS sequence"/>
</dbReference>
<comment type="caution">
    <text evidence="1">The sequence shown here is derived from an EMBL/GenBank/DDBJ whole genome shotgun (WGS) entry which is preliminary data.</text>
</comment>
<gene>
    <name evidence="1" type="ORF">Fmac_007660</name>
</gene>
<protein>
    <submittedName>
        <fullName evidence="1">Uncharacterized protein</fullName>
    </submittedName>
</protein>
<keyword evidence="2" id="KW-1185">Reference proteome</keyword>
<evidence type="ECO:0000313" key="2">
    <source>
        <dbReference type="Proteomes" id="UP001603857"/>
    </source>
</evidence>
<evidence type="ECO:0000313" key="1">
    <source>
        <dbReference type="EMBL" id="KAL2339720.1"/>
    </source>
</evidence>
<proteinExistence type="predicted"/>
<organism evidence="1 2">
    <name type="scientific">Flemingia macrophylla</name>
    <dbReference type="NCBI Taxonomy" id="520843"/>
    <lineage>
        <taxon>Eukaryota</taxon>
        <taxon>Viridiplantae</taxon>
        <taxon>Streptophyta</taxon>
        <taxon>Embryophyta</taxon>
        <taxon>Tracheophyta</taxon>
        <taxon>Spermatophyta</taxon>
        <taxon>Magnoliopsida</taxon>
        <taxon>eudicotyledons</taxon>
        <taxon>Gunneridae</taxon>
        <taxon>Pentapetalae</taxon>
        <taxon>rosids</taxon>
        <taxon>fabids</taxon>
        <taxon>Fabales</taxon>
        <taxon>Fabaceae</taxon>
        <taxon>Papilionoideae</taxon>
        <taxon>50 kb inversion clade</taxon>
        <taxon>NPAAA clade</taxon>
        <taxon>indigoferoid/millettioid clade</taxon>
        <taxon>Phaseoleae</taxon>
        <taxon>Flemingia</taxon>
    </lineage>
</organism>
<sequence>MGENGVIWLEGNLEQDELVQRKKPCFNTSPAHFPLRANQFLSLRKRSGDFTKPPPAFLRRFPVIQASTPAALPAGTLGGCFPPFYRLHFEHNIINNDDSTKVHYYHASHLLYPPFNIIYYEVAELTWENGQLSMYELGLPRVPVKPPTTAPNEYTWEKPHASGTLESIVNQVVGLPHHGKSLLPGNNGVYSNFVVLWFNPHNCTTTNTMVMDALVLCSNPEHKK</sequence>